<protein>
    <submittedName>
        <fullName evidence="1">Uncharacterized protein</fullName>
    </submittedName>
</protein>
<organism evidence="1 2">
    <name type="scientific">Exidia glandulosa HHB12029</name>
    <dbReference type="NCBI Taxonomy" id="1314781"/>
    <lineage>
        <taxon>Eukaryota</taxon>
        <taxon>Fungi</taxon>
        <taxon>Dikarya</taxon>
        <taxon>Basidiomycota</taxon>
        <taxon>Agaricomycotina</taxon>
        <taxon>Agaricomycetes</taxon>
        <taxon>Auriculariales</taxon>
        <taxon>Exidiaceae</taxon>
        <taxon>Exidia</taxon>
    </lineage>
</organism>
<dbReference type="Proteomes" id="UP000077266">
    <property type="component" value="Unassembled WGS sequence"/>
</dbReference>
<sequence length="369" mass="41289">MSHIKSLSLVIPSHNGVELLRGPAPILETFRFKTLHDSHHNPLPNGLFAGQAPRLRTLYLYLTDLPLSFRPCPALSGVTRLYYHHQCEVDDCFVETVDEMFPSLELLTLSTDDGYNVGRYEPGFERPIALCVNVKSGVRTFVANFPNAPSVTYSYLDATMKNPILHALRSAPQPKAIAITWSPAHIDLPWIGPPVKPLGFSIKLDERCVAVDVAIDVLKTALTAEAIKILARRMQKLVVPKELWDIFAQQKLLPELDVTLLVRPGTIDTWYDSPLRQSRLPQQIRTLTLSMPRGVDKDAETVLPSTYLASLISTTVSQGWLQNLVLRGIVVDKPSRVDAMAPNVRYEDSPAEKEVDMWTWDISGDAFEI</sequence>
<proteinExistence type="predicted"/>
<keyword evidence="2" id="KW-1185">Reference proteome</keyword>
<dbReference type="InParanoid" id="A0A165H309"/>
<gene>
    <name evidence="1" type="ORF">EXIGLDRAFT_693704</name>
</gene>
<name>A0A165H309_EXIGL</name>
<evidence type="ECO:0000313" key="2">
    <source>
        <dbReference type="Proteomes" id="UP000077266"/>
    </source>
</evidence>
<dbReference type="EMBL" id="KV426028">
    <property type="protein sequence ID" value="KZV91382.1"/>
    <property type="molecule type" value="Genomic_DNA"/>
</dbReference>
<dbReference type="AlphaFoldDB" id="A0A165H309"/>
<accession>A0A165H309</accession>
<dbReference type="OrthoDB" id="10665411at2759"/>
<reference evidence="1 2" key="1">
    <citation type="journal article" date="2016" name="Mol. Biol. Evol.">
        <title>Comparative Genomics of Early-Diverging Mushroom-Forming Fungi Provides Insights into the Origins of Lignocellulose Decay Capabilities.</title>
        <authorList>
            <person name="Nagy L.G."/>
            <person name="Riley R."/>
            <person name="Tritt A."/>
            <person name="Adam C."/>
            <person name="Daum C."/>
            <person name="Floudas D."/>
            <person name="Sun H."/>
            <person name="Yadav J.S."/>
            <person name="Pangilinan J."/>
            <person name="Larsson K.H."/>
            <person name="Matsuura K."/>
            <person name="Barry K."/>
            <person name="Labutti K."/>
            <person name="Kuo R."/>
            <person name="Ohm R.A."/>
            <person name="Bhattacharya S.S."/>
            <person name="Shirouzu T."/>
            <person name="Yoshinaga Y."/>
            <person name="Martin F.M."/>
            <person name="Grigoriev I.V."/>
            <person name="Hibbett D.S."/>
        </authorList>
    </citation>
    <scope>NUCLEOTIDE SEQUENCE [LARGE SCALE GENOMIC DNA]</scope>
    <source>
        <strain evidence="1 2">HHB12029</strain>
    </source>
</reference>
<evidence type="ECO:0000313" key="1">
    <source>
        <dbReference type="EMBL" id="KZV91382.1"/>
    </source>
</evidence>